<keyword evidence="4" id="KW-1185">Reference proteome</keyword>
<evidence type="ECO:0000313" key="4">
    <source>
        <dbReference type="Proteomes" id="UP001295423"/>
    </source>
</evidence>
<dbReference type="SMART" id="SM00516">
    <property type="entry name" value="SEC14"/>
    <property type="match status" value="1"/>
</dbReference>
<evidence type="ECO:0000259" key="2">
    <source>
        <dbReference type="PROSITE" id="PS50191"/>
    </source>
</evidence>
<accession>A0AAD2G4V3</accession>
<comment type="caution">
    <text evidence="3">The sequence shown here is derived from an EMBL/GenBank/DDBJ whole genome shotgun (WGS) entry which is preliminary data.</text>
</comment>
<feature type="region of interest" description="Disordered" evidence="1">
    <location>
        <begin position="11"/>
        <end position="54"/>
    </location>
</feature>
<reference evidence="3" key="1">
    <citation type="submission" date="2023-08" db="EMBL/GenBank/DDBJ databases">
        <authorList>
            <person name="Audoor S."/>
            <person name="Bilcke G."/>
        </authorList>
    </citation>
    <scope>NUCLEOTIDE SEQUENCE</scope>
</reference>
<dbReference type="EMBL" id="CAKOGP040002091">
    <property type="protein sequence ID" value="CAJ1961507.1"/>
    <property type="molecule type" value="Genomic_DNA"/>
</dbReference>
<dbReference type="PROSITE" id="PS50191">
    <property type="entry name" value="CRAL_TRIO"/>
    <property type="match status" value="1"/>
</dbReference>
<dbReference type="GO" id="GO:0016020">
    <property type="term" value="C:membrane"/>
    <property type="evidence" value="ECO:0007669"/>
    <property type="project" value="TreeGrafter"/>
</dbReference>
<evidence type="ECO:0000313" key="3">
    <source>
        <dbReference type="EMBL" id="CAJ1961507.1"/>
    </source>
</evidence>
<name>A0AAD2G4V3_9STRA</name>
<dbReference type="CDD" id="cd00170">
    <property type="entry name" value="SEC14"/>
    <property type="match status" value="1"/>
</dbReference>
<organism evidence="3 4">
    <name type="scientific">Cylindrotheca closterium</name>
    <dbReference type="NCBI Taxonomy" id="2856"/>
    <lineage>
        <taxon>Eukaryota</taxon>
        <taxon>Sar</taxon>
        <taxon>Stramenopiles</taxon>
        <taxon>Ochrophyta</taxon>
        <taxon>Bacillariophyta</taxon>
        <taxon>Bacillariophyceae</taxon>
        <taxon>Bacillariophycidae</taxon>
        <taxon>Bacillariales</taxon>
        <taxon>Bacillariaceae</taxon>
        <taxon>Cylindrotheca</taxon>
    </lineage>
</organism>
<gene>
    <name evidence="3" type="ORF">CYCCA115_LOCUS19231</name>
</gene>
<dbReference type="InterPro" id="IPR036865">
    <property type="entry name" value="CRAL-TRIO_dom_sf"/>
</dbReference>
<dbReference type="InterPro" id="IPR001251">
    <property type="entry name" value="CRAL-TRIO_dom"/>
</dbReference>
<dbReference type="GO" id="GO:1902936">
    <property type="term" value="F:phosphatidylinositol bisphosphate binding"/>
    <property type="evidence" value="ECO:0007669"/>
    <property type="project" value="TreeGrafter"/>
</dbReference>
<dbReference type="PANTHER" id="PTHR10174">
    <property type="entry name" value="ALPHA-TOCOPHEROL TRANSFER PROTEIN-RELATED"/>
    <property type="match status" value="1"/>
</dbReference>
<dbReference type="AlphaFoldDB" id="A0AAD2G4V3"/>
<feature type="compositionally biased region" description="Low complexity" evidence="1">
    <location>
        <begin position="33"/>
        <end position="49"/>
    </location>
</feature>
<evidence type="ECO:0000256" key="1">
    <source>
        <dbReference type="SAM" id="MobiDB-lite"/>
    </source>
</evidence>
<dbReference type="PANTHER" id="PTHR10174:SF208">
    <property type="entry name" value="CRAL-TRIO DOMAIN-CONTAINING PROTEIN DDB_G0278031"/>
    <property type="match status" value="1"/>
</dbReference>
<proteinExistence type="predicted"/>
<dbReference type="Gene3D" id="3.40.525.10">
    <property type="entry name" value="CRAL-TRIO lipid binding domain"/>
    <property type="match status" value="1"/>
</dbReference>
<protein>
    <recommendedName>
        <fullName evidence="2">CRAL-TRIO domain-containing protein</fullName>
    </recommendedName>
</protein>
<dbReference type="SUPFAM" id="SSF52087">
    <property type="entry name" value="CRAL/TRIO domain"/>
    <property type="match status" value="1"/>
</dbReference>
<dbReference type="Proteomes" id="UP001295423">
    <property type="component" value="Unassembled WGS sequence"/>
</dbReference>
<feature type="domain" description="CRAL-TRIO" evidence="2">
    <location>
        <begin position="110"/>
        <end position="277"/>
    </location>
</feature>
<sequence>MPKIMIPKAARALMQRENNSLDKDKVGSSIKPDSILSDSSHSQDSTSADPQTRKEHKCIRKLKEECHLANIAVSDNVIFRFACFYNFNFDKARPAMLEKFDDPHLHLRMEDQLYEQFQKKVMFPLPGLRTKNMKHEVLYFRPSRHLPTKMDTDLCIRNMTYVFNSMSLTEEQCRNGIAFISDFNHWTFSKNVSIADSHKFSMALQGQVPTKVEKILIVNAPSWFPKLYRHFFKKMLSKSFAKRVHILKHPQQLQDHLMDGCEKYLPVELGYSVDSTEIVEDFVDFKRYTESIHSMRAS</sequence>
<dbReference type="Pfam" id="PF00650">
    <property type="entry name" value="CRAL_TRIO"/>
    <property type="match status" value="1"/>
</dbReference>